<feature type="transmembrane region" description="Helical" evidence="1">
    <location>
        <begin position="380"/>
        <end position="405"/>
    </location>
</feature>
<feature type="transmembrane region" description="Helical" evidence="1">
    <location>
        <begin position="218"/>
        <end position="238"/>
    </location>
</feature>
<sequence>MNTESNFLGRFSDPSLLILSSLASGPKHGYAMIEDIAAFSGTQLEPGTLYGALARLERRGWIEALTSEGQSHPYRITPGGEVFLQRHYTTARQRLERIGVTNPDQLYKEKPMNPLIWIIRLYPRQWRERYEEEMIALLEQHQVTPATLIDLMLGALDTRLDPYYRSRESLFGGLNLRSIALVFITMLSIVTFATYLWAQETRNLLIFPFGIYNTMTPFLNIEYLLLLIITFCITGGIIRKALIARKRGTLLAAATCLLLCSLFVILEFLGGLSSPLPNLFDRTILLTPDALWKLLTIDGMFVFLFKLRETIATRQIRPLLLVALFLPLCLILFLNPALGSERGIFEFGLLSVKQLAPFLGLGSIFLAMDTSDMSQAASRLYLLLPATLLTLLVTSTPIVMFMWYLNFWGVALFSSSCRCKQL</sequence>
<dbReference type="InterPro" id="IPR005149">
    <property type="entry name" value="Tscrpt_reg_PadR_N"/>
</dbReference>
<evidence type="ECO:0000313" key="4">
    <source>
        <dbReference type="Proteomes" id="UP001344906"/>
    </source>
</evidence>
<evidence type="ECO:0000313" key="3">
    <source>
        <dbReference type="EMBL" id="GLV58970.1"/>
    </source>
</evidence>
<feature type="transmembrane region" description="Helical" evidence="1">
    <location>
        <begin position="319"/>
        <end position="338"/>
    </location>
</feature>
<accession>A0ABQ6FXF9</accession>
<feature type="transmembrane region" description="Helical" evidence="1">
    <location>
        <begin position="344"/>
        <end position="368"/>
    </location>
</feature>
<evidence type="ECO:0000256" key="1">
    <source>
        <dbReference type="SAM" id="Phobius"/>
    </source>
</evidence>
<dbReference type="PANTHER" id="PTHR33169:SF13">
    <property type="entry name" value="PADR-FAMILY TRANSCRIPTIONAL REGULATOR"/>
    <property type="match status" value="1"/>
</dbReference>
<keyword evidence="1" id="KW-1133">Transmembrane helix</keyword>
<organism evidence="3 4">
    <name type="scientific">Dictyobacter halimunensis</name>
    <dbReference type="NCBI Taxonomy" id="3026934"/>
    <lineage>
        <taxon>Bacteria</taxon>
        <taxon>Bacillati</taxon>
        <taxon>Chloroflexota</taxon>
        <taxon>Ktedonobacteria</taxon>
        <taxon>Ktedonobacterales</taxon>
        <taxon>Dictyobacteraceae</taxon>
        <taxon>Dictyobacter</taxon>
    </lineage>
</organism>
<dbReference type="RefSeq" id="WP_338255409.1">
    <property type="nucleotide sequence ID" value="NZ_BSRI01000002.1"/>
</dbReference>
<dbReference type="Gene3D" id="1.10.10.10">
    <property type="entry name" value="Winged helix-like DNA-binding domain superfamily/Winged helix DNA-binding domain"/>
    <property type="match status" value="1"/>
</dbReference>
<comment type="caution">
    <text evidence="3">The sequence shown here is derived from an EMBL/GenBank/DDBJ whole genome shotgun (WGS) entry which is preliminary data.</text>
</comment>
<dbReference type="SUPFAM" id="SSF46785">
    <property type="entry name" value="Winged helix' DNA-binding domain"/>
    <property type="match status" value="1"/>
</dbReference>
<dbReference type="InterPro" id="IPR036388">
    <property type="entry name" value="WH-like_DNA-bd_sf"/>
</dbReference>
<dbReference type="PANTHER" id="PTHR33169">
    <property type="entry name" value="PADR-FAMILY TRANSCRIPTIONAL REGULATOR"/>
    <property type="match status" value="1"/>
</dbReference>
<proteinExistence type="predicted"/>
<feature type="transmembrane region" description="Helical" evidence="1">
    <location>
        <begin position="250"/>
        <end position="270"/>
    </location>
</feature>
<dbReference type="EMBL" id="BSRI01000002">
    <property type="protein sequence ID" value="GLV58970.1"/>
    <property type="molecule type" value="Genomic_DNA"/>
</dbReference>
<keyword evidence="1" id="KW-0472">Membrane</keyword>
<keyword evidence="4" id="KW-1185">Reference proteome</keyword>
<feature type="transmembrane region" description="Helical" evidence="1">
    <location>
        <begin position="290"/>
        <end position="307"/>
    </location>
</feature>
<dbReference type="Pfam" id="PF03551">
    <property type="entry name" value="PadR"/>
    <property type="match status" value="1"/>
</dbReference>
<dbReference type="Proteomes" id="UP001344906">
    <property type="component" value="Unassembled WGS sequence"/>
</dbReference>
<gene>
    <name evidence="3" type="ORF">KDH_57980</name>
</gene>
<feature type="transmembrane region" description="Helical" evidence="1">
    <location>
        <begin position="174"/>
        <end position="198"/>
    </location>
</feature>
<reference evidence="3 4" key="1">
    <citation type="submission" date="2023-02" db="EMBL/GenBank/DDBJ databases">
        <title>Dictyobacter halimunensis sp. nov., a new member of the class Ktedonobacteria from forest soil in a geothermal area.</title>
        <authorList>
            <person name="Rachmania M.K."/>
            <person name="Ningsih F."/>
            <person name="Sakai Y."/>
            <person name="Yabe S."/>
            <person name="Yokota A."/>
            <person name="Sjamsuridzal W."/>
        </authorList>
    </citation>
    <scope>NUCLEOTIDE SEQUENCE [LARGE SCALE GENOMIC DNA]</scope>
    <source>
        <strain evidence="3 4">S3.2.2.5</strain>
    </source>
</reference>
<dbReference type="InterPro" id="IPR052509">
    <property type="entry name" value="Metal_resp_DNA-bind_regulator"/>
</dbReference>
<name>A0ABQ6FXF9_9CHLR</name>
<dbReference type="InterPro" id="IPR036390">
    <property type="entry name" value="WH_DNA-bd_sf"/>
</dbReference>
<keyword evidence="1" id="KW-0812">Transmembrane</keyword>
<protein>
    <recommendedName>
        <fullName evidence="2">Transcription regulator PadR N-terminal domain-containing protein</fullName>
    </recommendedName>
</protein>
<evidence type="ECO:0000259" key="2">
    <source>
        <dbReference type="Pfam" id="PF03551"/>
    </source>
</evidence>
<feature type="domain" description="Transcription regulator PadR N-terminal" evidence="2">
    <location>
        <begin position="18"/>
        <end position="85"/>
    </location>
</feature>